<name>A0A5C6VND0_9BURK</name>
<reference evidence="2" key="2">
    <citation type="submission" date="2019-08" db="EMBL/GenBank/DDBJ databases">
        <authorList>
            <person name="Im W.-T."/>
        </authorList>
    </citation>
    <scope>NUCLEOTIDE SEQUENCE</scope>
    <source>
        <strain evidence="2">NF 2-5-3</strain>
    </source>
</reference>
<keyword evidence="4" id="KW-1185">Reference proteome</keyword>
<gene>
    <name evidence="2" type="ORF">FRZ40_31110</name>
    <name evidence="1" type="ORF">V4C56_25155</name>
</gene>
<protein>
    <submittedName>
        <fullName evidence="2">Uncharacterized protein</fullName>
    </submittedName>
</protein>
<dbReference type="EMBL" id="VOQS01000003">
    <property type="protein sequence ID" value="TXC84678.1"/>
    <property type="molecule type" value="Genomic_DNA"/>
</dbReference>
<evidence type="ECO:0000313" key="4">
    <source>
        <dbReference type="Proteomes" id="UP001481677"/>
    </source>
</evidence>
<accession>A0A5C6VND0</accession>
<dbReference type="RefSeq" id="WP_147236653.1">
    <property type="nucleotide sequence ID" value="NZ_JAZHFZ010000018.1"/>
</dbReference>
<reference evidence="1 4" key="3">
    <citation type="submission" date="2024-01" db="EMBL/GenBank/DDBJ databases">
        <title>The diversity of rhizobia nodulating Mimosa spp. in eleven states of Brazil covering several biomes is determined by host plant, location, and edaphic factors.</title>
        <authorList>
            <person name="Rouws L."/>
            <person name="Barauna A."/>
            <person name="Beukes C."/>
            <person name="De Faria S.M."/>
            <person name="Gross E."/>
            <person name="Dos Reis Junior F.B."/>
            <person name="Simon M."/>
            <person name="Maluk M."/>
            <person name="Odee D.W."/>
            <person name="Kenicer G."/>
            <person name="Young J.P.W."/>
            <person name="Reis V.M."/>
            <person name="Zilli J."/>
            <person name="James E.K."/>
        </authorList>
    </citation>
    <scope>NUCLEOTIDE SEQUENCE [LARGE SCALE GENOMIC DNA]</scope>
    <source>
        <strain evidence="1 4">JPY530</strain>
    </source>
</reference>
<organism evidence="2 3">
    <name type="scientific">Paraburkholderia azotifigens</name>
    <dbReference type="NCBI Taxonomy" id="2057004"/>
    <lineage>
        <taxon>Bacteria</taxon>
        <taxon>Pseudomonadati</taxon>
        <taxon>Pseudomonadota</taxon>
        <taxon>Betaproteobacteria</taxon>
        <taxon>Burkholderiales</taxon>
        <taxon>Burkholderiaceae</taxon>
        <taxon>Paraburkholderia</taxon>
    </lineage>
</organism>
<dbReference type="EMBL" id="JAZHGA010000019">
    <property type="protein sequence ID" value="MEM5342898.1"/>
    <property type="molecule type" value="Genomic_DNA"/>
</dbReference>
<sequence>MNLRFRLARTVSIQNVRFPFPILWHAHTGCHQLDAEVALKRCTAIDGTGLHIPAETLFSVTIEPGIEGSASGTLTLESFEIRISGMPEWQELHHAFRQRKTPFGRTLAQQMFTYPAYPWATSEVSSRIEVDSRRLRSRLFQEAYSFAATLRRCRMLRALLTALSDDVAESDRDGQFMPQCRYKVDSMFNAAFNTKLSTIELSRMWSTSRPRHCLTEQQRCMPSAFPGHVSSSETGLQRHW</sequence>
<comment type="caution">
    <text evidence="2">The sequence shown here is derived from an EMBL/GenBank/DDBJ whole genome shotgun (WGS) entry which is preliminary data.</text>
</comment>
<evidence type="ECO:0000313" key="1">
    <source>
        <dbReference type="EMBL" id="MEM5342898.1"/>
    </source>
</evidence>
<proteinExistence type="predicted"/>
<dbReference type="Proteomes" id="UP000321776">
    <property type="component" value="Unassembled WGS sequence"/>
</dbReference>
<evidence type="ECO:0000313" key="3">
    <source>
        <dbReference type="Proteomes" id="UP000321776"/>
    </source>
</evidence>
<dbReference type="Proteomes" id="UP001481677">
    <property type="component" value="Unassembled WGS sequence"/>
</dbReference>
<dbReference type="AlphaFoldDB" id="A0A5C6VND0"/>
<evidence type="ECO:0000313" key="2">
    <source>
        <dbReference type="EMBL" id="TXC84678.1"/>
    </source>
</evidence>
<reference evidence="2 3" key="1">
    <citation type="journal article" date="2018" name="Int. J. Syst. Evol. Microbiol.">
        <title>Paraburkholderia azotifigens sp. nov., a nitrogen-fixing bacterium isolated from paddy soil.</title>
        <authorList>
            <person name="Choi G.M."/>
            <person name="Im W.T."/>
        </authorList>
    </citation>
    <scope>NUCLEOTIDE SEQUENCE [LARGE SCALE GENOMIC DNA]</scope>
    <source>
        <strain evidence="2 3">NF 2-5-3</strain>
    </source>
</reference>